<evidence type="ECO:0000256" key="16">
    <source>
        <dbReference type="SAM" id="Phobius"/>
    </source>
</evidence>
<organism evidence="18 19">
    <name type="scientific">Protea cynaroides</name>
    <dbReference type="NCBI Taxonomy" id="273540"/>
    <lineage>
        <taxon>Eukaryota</taxon>
        <taxon>Viridiplantae</taxon>
        <taxon>Streptophyta</taxon>
        <taxon>Embryophyta</taxon>
        <taxon>Tracheophyta</taxon>
        <taxon>Spermatophyta</taxon>
        <taxon>Magnoliopsida</taxon>
        <taxon>Proteales</taxon>
        <taxon>Proteaceae</taxon>
        <taxon>Protea</taxon>
    </lineage>
</organism>
<feature type="compositionally biased region" description="Pro residues" evidence="15">
    <location>
        <begin position="152"/>
        <end position="177"/>
    </location>
</feature>
<dbReference type="InterPro" id="IPR001245">
    <property type="entry name" value="Ser-Thr/Tyr_kinase_cat_dom"/>
</dbReference>
<dbReference type="CDD" id="cd12087">
    <property type="entry name" value="TM_EGFR-like"/>
    <property type="match status" value="1"/>
</dbReference>
<feature type="compositionally biased region" description="Pro residues" evidence="15">
    <location>
        <begin position="104"/>
        <end position="113"/>
    </location>
</feature>
<keyword evidence="4" id="KW-0723">Serine/threonine-protein kinase</keyword>
<keyword evidence="10 16" id="KW-1133">Transmembrane helix</keyword>
<evidence type="ECO:0000256" key="4">
    <source>
        <dbReference type="ARBA" id="ARBA00022527"/>
    </source>
</evidence>
<dbReference type="AlphaFoldDB" id="A0A9Q0QVE7"/>
<dbReference type="InterPro" id="IPR008271">
    <property type="entry name" value="Ser/Thr_kinase_AS"/>
</dbReference>
<keyword evidence="6 16" id="KW-0812">Transmembrane</keyword>
<evidence type="ECO:0000256" key="9">
    <source>
        <dbReference type="ARBA" id="ARBA00022840"/>
    </source>
</evidence>
<feature type="region of interest" description="Disordered" evidence="15">
    <location>
        <begin position="705"/>
        <end position="740"/>
    </location>
</feature>
<feature type="compositionally biased region" description="Low complexity" evidence="15">
    <location>
        <begin position="66"/>
        <end position="79"/>
    </location>
</feature>
<comment type="catalytic activity">
    <reaction evidence="12">
        <text>L-threonyl-[protein] + ATP = O-phospho-L-threonyl-[protein] + ADP + H(+)</text>
        <dbReference type="Rhea" id="RHEA:46608"/>
        <dbReference type="Rhea" id="RHEA-COMP:11060"/>
        <dbReference type="Rhea" id="RHEA-COMP:11605"/>
        <dbReference type="ChEBI" id="CHEBI:15378"/>
        <dbReference type="ChEBI" id="CHEBI:30013"/>
        <dbReference type="ChEBI" id="CHEBI:30616"/>
        <dbReference type="ChEBI" id="CHEBI:61977"/>
        <dbReference type="ChEBI" id="CHEBI:456216"/>
        <dbReference type="EC" id="2.7.11.1"/>
    </reaction>
</comment>
<feature type="compositionally biased region" description="Low complexity" evidence="15">
    <location>
        <begin position="724"/>
        <end position="740"/>
    </location>
</feature>
<dbReference type="PANTHER" id="PTHR47982:SF44">
    <property type="entry name" value="PROLINE-RICH RECEPTOR-LIKE PROTEIN KINASE PERK13-RELATED"/>
    <property type="match status" value="1"/>
</dbReference>
<evidence type="ECO:0000256" key="11">
    <source>
        <dbReference type="ARBA" id="ARBA00023136"/>
    </source>
</evidence>
<keyword evidence="5" id="KW-0808">Transferase</keyword>
<evidence type="ECO:0000256" key="2">
    <source>
        <dbReference type="ARBA" id="ARBA00012513"/>
    </source>
</evidence>
<reference evidence="18" key="1">
    <citation type="journal article" date="2023" name="Plant J.">
        <title>The genome of the king protea, Protea cynaroides.</title>
        <authorList>
            <person name="Chang J."/>
            <person name="Duong T.A."/>
            <person name="Schoeman C."/>
            <person name="Ma X."/>
            <person name="Roodt D."/>
            <person name="Barker N."/>
            <person name="Li Z."/>
            <person name="Van de Peer Y."/>
            <person name="Mizrachi E."/>
        </authorList>
    </citation>
    <scope>NUCLEOTIDE SEQUENCE</scope>
    <source>
        <tissue evidence="18">Young leaves</tissue>
    </source>
</reference>
<feature type="compositionally biased region" description="Pro residues" evidence="15">
    <location>
        <begin position="80"/>
        <end position="89"/>
    </location>
</feature>
<dbReference type="Gene3D" id="1.10.510.10">
    <property type="entry name" value="Transferase(Phosphotransferase) domain 1"/>
    <property type="match status" value="1"/>
</dbReference>
<evidence type="ECO:0000256" key="6">
    <source>
        <dbReference type="ARBA" id="ARBA00022692"/>
    </source>
</evidence>
<feature type="compositionally biased region" description="Low complexity" evidence="15">
    <location>
        <begin position="228"/>
        <end position="272"/>
    </location>
</feature>
<dbReference type="Gene3D" id="3.30.200.20">
    <property type="entry name" value="Phosphorylase Kinase, domain 1"/>
    <property type="match status" value="1"/>
</dbReference>
<feature type="compositionally biased region" description="Pro residues" evidence="15">
    <location>
        <begin position="130"/>
        <end position="145"/>
    </location>
</feature>
<evidence type="ECO:0000256" key="7">
    <source>
        <dbReference type="ARBA" id="ARBA00022741"/>
    </source>
</evidence>
<sequence>MSNSAVSPSSLTGSPPPPPPNQNSPPPSAKSPPPASPPPPQGSPPPTKKQNSPPPPTPSATPPPSNSTSSSPPASISPASSPPPPPPSPASGSGSSPPTQAVSPNPPASPPPAGTGSSKFPSPSNGNSSHPPPPGSPTSPPPPTPNSSVSFAPPPASPNNSPPPTSSPSNSTPPPAESLPTPAAINVPPPPVAGNSGSPPSETTSPPSAGSPLKDVPSPQTPGSPFVSSTQNPTPSNVPPSTSTTTVSQTPNNVPKLSSPSSSSHSKSSTSSGPIIGITVAGVVILALFAFLFVTRRRKKREEAFLAQFKSKSRKYPGQPDGYYYHSHQYTGGTPGQTEPYFSGQSLASPPTFGSSYGSHVGYSPQALDGSVMSSKSSFGYGELMEITNGFSQQNILGQGGFGCVYKGWLPDGRVVAVKQLKAGSGQGEREFQAEVEIISRVHHRHLVSLVGYCIAERQRLLVYEFVPNNTLEHHLHGKGIPVLEWSRRVKIALGAARGLAYLHEDCHPKIIHRDIKSANILLDDAFEAQVADFGLAKLTNDTSTHVSTRVMGTFGYMAPEYASSGKLTDRSDVFSFGVVLLELLTGRKPVDPTQPFDSLVEWARPLLIHAVESGDFEEIADPRLEKRYVESEMFRMIETAAACVRHSAQKRPRMSQVVRALDSEGEMGDITNGVKFGQSTVFESGQYPSDIQKFRRMAFGSGGSSDYSTYSGENNSREVPRYSWSRNGSSVSSSDKLIV</sequence>
<dbReference type="InterPro" id="IPR011009">
    <property type="entry name" value="Kinase-like_dom_sf"/>
</dbReference>
<feature type="compositionally biased region" description="Pro residues" evidence="15">
    <location>
        <begin position="14"/>
        <end position="65"/>
    </location>
</feature>
<dbReference type="SMART" id="SM00220">
    <property type="entry name" value="S_TKc"/>
    <property type="match status" value="1"/>
</dbReference>
<dbReference type="OrthoDB" id="4062651at2759"/>
<dbReference type="PROSITE" id="PS50011">
    <property type="entry name" value="PROTEIN_KINASE_DOM"/>
    <property type="match status" value="1"/>
</dbReference>
<feature type="domain" description="Protein kinase" evidence="17">
    <location>
        <begin position="391"/>
        <end position="668"/>
    </location>
</feature>
<dbReference type="InterPro" id="IPR000719">
    <property type="entry name" value="Prot_kinase_dom"/>
</dbReference>
<evidence type="ECO:0000256" key="3">
    <source>
        <dbReference type="ARBA" id="ARBA00022475"/>
    </source>
</evidence>
<evidence type="ECO:0000256" key="14">
    <source>
        <dbReference type="PROSITE-ProRule" id="PRU10141"/>
    </source>
</evidence>
<dbReference type="Pfam" id="PF07714">
    <property type="entry name" value="PK_Tyr_Ser-Thr"/>
    <property type="match status" value="1"/>
</dbReference>
<keyword evidence="7 14" id="KW-0547">Nucleotide-binding</keyword>
<dbReference type="FunFam" id="1.10.510.10:FF:000173">
    <property type="entry name" value="proline-rich receptor-like protein kinase PERK8"/>
    <property type="match status" value="1"/>
</dbReference>
<dbReference type="GO" id="GO:0004674">
    <property type="term" value="F:protein serine/threonine kinase activity"/>
    <property type="evidence" value="ECO:0007669"/>
    <property type="project" value="UniProtKB-KW"/>
</dbReference>
<evidence type="ECO:0000256" key="10">
    <source>
        <dbReference type="ARBA" id="ARBA00022989"/>
    </source>
</evidence>
<evidence type="ECO:0000256" key="5">
    <source>
        <dbReference type="ARBA" id="ARBA00022679"/>
    </source>
</evidence>
<dbReference type="FunFam" id="3.30.200.20:FF:000212">
    <property type="entry name" value="Proline-rich receptor-like protein kinase PERK8"/>
    <property type="match status" value="1"/>
</dbReference>
<gene>
    <name evidence="18" type="ORF">NE237_006401</name>
</gene>
<comment type="subcellular location">
    <subcellularLocation>
        <location evidence="1">Cell membrane</location>
        <topology evidence="1">Single-pass membrane protein</topology>
    </subcellularLocation>
</comment>
<dbReference type="PROSITE" id="PS00108">
    <property type="entry name" value="PROTEIN_KINASE_ST"/>
    <property type="match status" value="1"/>
</dbReference>
<dbReference type="InterPro" id="IPR047117">
    <property type="entry name" value="PERK1-13-like"/>
</dbReference>
<name>A0A9Q0QVE7_9MAGN</name>
<comment type="caution">
    <text evidence="18">The sequence shown here is derived from an EMBL/GenBank/DDBJ whole genome shotgun (WGS) entry which is preliminary data.</text>
</comment>
<keyword evidence="8" id="KW-0418">Kinase</keyword>
<feature type="compositionally biased region" description="Low complexity" evidence="15">
    <location>
        <begin position="114"/>
        <end position="129"/>
    </location>
</feature>
<keyword evidence="11 16" id="KW-0472">Membrane</keyword>
<evidence type="ECO:0000313" key="19">
    <source>
        <dbReference type="Proteomes" id="UP001141806"/>
    </source>
</evidence>
<dbReference type="GO" id="GO:0005886">
    <property type="term" value="C:plasma membrane"/>
    <property type="evidence" value="ECO:0007669"/>
    <property type="project" value="UniProtKB-SubCell"/>
</dbReference>
<dbReference type="GO" id="GO:0005524">
    <property type="term" value="F:ATP binding"/>
    <property type="evidence" value="ECO:0007669"/>
    <property type="project" value="UniProtKB-UniRule"/>
</dbReference>
<evidence type="ECO:0000256" key="8">
    <source>
        <dbReference type="ARBA" id="ARBA00022777"/>
    </source>
</evidence>
<feature type="compositionally biased region" description="Low complexity" evidence="15">
    <location>
        <begin position="90"/>
        <end position="103"/>
    </location>
</feature>
<evidence type="ECO:0000256" key="12">
    <source>
        <dbReference type="ARBA" id="ARBA00047899"/>
    </source>
</evidence>
<keyword evidence="9 14" id="KW-0067">ATP-binding</keyword>
<accession>A0A9Q0QVE7</accession>
<feature type="region of interest" description="Disordered" evidence="15">
    <location>
        <begin position="1"/>
        <end position="272"/>
    </location>
</feature>
<dbReference type="PROSITE" id="PS00107">
    <property type="entry name" value="PROTEIN_KINASE_ATP"/>
    <property type="match status" value="1"/>
</dbReference>
<comment type="catalytic activity">
    <reaction evidence="13">
        <text>L-seryl-[protein] + ATP = O-phospho-L-seryl-[protein] + ADP + H(+)</text>
        <dbReference type="Rhea" id="RHEA:17989"/>
        <dbReference type="Rhea" id="RHEA-COMP:9863"/>
        <dbReference type="Rhea" id="RHEA-COMP:11604"/>
        <dbReference type="ChEBI" id="CHEBI:15378"/>
        <dbReference type="ChEBI" id="CHEBI:29999"/>
        <dbReference type="ChEBI" id="CHEBI:30616"/>
        <dbReference type="ChEBI" id="CHEBI:83421"/>
        <dbReference type="ChEBI" id="CHEBI:456216"/>
        <dbReference type="EC" id="2.7.11.1"/>
    </reaction>
</comment>
<keyword evidence="19" id="KW-1185">Reference proteome</keyword>
<dbReference type="PANTHER" id="PTHR47982">
    <property type="entry name" value="PROLINE-RICH RECEPTOR-LIKE PROTEIN KINASE PERK4"/>
    <property type="match status" value="1"/>
</dbReference>
<dbReference type="SUPFAM" id="SSF56112">
    <property type="entry name" value="Protein kinase-like (PK-like)"/>
    <property type="match status" value="1"/>
</dbReference>
<dbReference type="Proteomes" id="UP001141806">
    <property type="component" value="Unassembled WGS sequence"/>
</dbReference>
<evidence type="ECO:0000313" key="18">
    <source>
        <dbReference type="EMBL" id="KAJ4973227.1"/>
    </source>
</evidence>
<feature type="compositionally biased region" description="Low complexity" evidence="15">
    <location>
        <begin position="196"/>
        <end position="212"/>
    </location>
</feature>
<evidence type="ECO:0000256" key="13">
    <source>
        <dbReference type="ARBA" id="ARBA00048679"/>
    </source>
</evidence>
<evidence type="ECO:0000256" key="1">
    <source>
        <dbReference type="ARBA" id="ARBA00004162"/>
    </source>
</evidence>
<proteinExistence type="predicted"/>
<keyword evidence="3" id="KW-1003">Cell membrane</keyword>
<evidence type="ECO:0000256" key="15">
    <source>
        <dbReference type="SAM" id="MobiDB-lite"/>
    </source>
</evidence>
<dbReference type="CDD" id="cd14066">
    <property type="entry name" value="STKc_IRAK"/>
    <property type="match status" value="1"/>
</dbReference>
<feature type="transmembrane region" description="Helical" evidence="16">
    <location>
        <begin position="275"/>
        <end position="294"/>
    </location>
</feature>
<evidence type="ECO:0000259" key="17">
    <source>
        <dbReference type="PROSITE" id="PS50011"/>
    </source>
</evidence>
<dbReference type="EC" id="2.7.11.1" evidence="2"/>
<protein>
    <recommendedName>
        <fullName evidence="2">non-specific serine/threonine protein kinase</fullName>
        <ecNumber evidence="2">2.7.11.1</ecNumber>
    </recommendedName>
</protein>
<feature type="binding site" evidence="14">
    <location>
        <position position="419"/>
    </location>
    <ligand>
        <name>ATP</name>
        <dbReference type="ChEBI" id="CHEBI:30616"/>
    </ligand>
</feature>
<dbReference type="InterPro" id="IPR017441">
    <property type="entry name" value="Protein_kinase_ATP_BS"/>
</dbReference>
<dbReference type="EMBL" id="JAMYWD010000004">
    <property type="protein sequence ID" value="KAJ4973227.1"/>
    <property type="molecule type" value="Genomic_DNA"/>
</dbReference>